<dbReference type="PANTHER" id="PTHR33546">
    <property type="entry name" value="LARGE, MULTIFUNCTIONAL SECRETED PROTEIN-RELATED"/>
    <property type="match status" value="1"/>
</dbReference>
<evidence type="ECO:0000259" key="2">
    <source>
        <dbReference type="Pfam" id="PF07995"/>
    </source>
</evidence>
<dbReference type="Proteomes" id="UP000555411">
    <property type="component" value="Unassembled WGS sequence"/>
</dbReference>
<name>A0A842IBF3_9RHOB</name>
<accession>A0A842IBF3</accession>
<keyword evidence="4" id="KW-1185">Reference proteome</keyword>
<organism evidence="3 4">
    <name type="scientific">Paragemmobacter straminiformis</name>
    <dbReference type="NCBI Taxonomy" id="2045119"/>
    <lineage>
        <taxon>Bacteria</taxon>
        <taxon>Pseudomonadati</taxon>
        <taxon>Pseudomonadota</taxon>
        <taxon>Alphaproteobacteria</taxon>
        <taxon>Rhodobacterales</taxon>
        <taxon>Paracoccaceae</taxon>
        <taxon>Paragemmobacter</taxon>
    </lineage>
</organism>
<dbReference type="EMBL" id="JACLQD010000004">
    <property type="protein sequence ID" value="MBC2836906.1"/>
    <property type="molecule type" value="Genomic_DNA"/>
</dbReference>
<evidence type="ECO:0000313" key="4">
    <source>
        <dbReference type="Proteomes" id="UP000555411"/>
    </source>
</evidence>
<dbReference type="Gene3D" id="2.120.10.30">
    <property type="entry name" value="TolB, C-terminal domain"/>
    <property type="match status" value="1"/>
</dbReference>
<comment type="caution">
    <text evidence="3">The sequence shown here is derived from an EMBL/GenBank/DDBJ whole genome shotgun (WGS) entry which is preliminary data.</text>
</comment>
<dbReference type="InterPro" id="IPR011042">
    <property type="entry name" value="6-blade_b-propeller_TolB-like"/>
</dbReference>
<gene>
    <name evidence="3" type="ORF">H7F16_15410</name>
</gene>
<proteinExistence type="predicted"/>
<sequence>MQTRTIPRPALAALLLLAMQPAARPLQAAPLDTGQAPVLSAPQSGPEAAAIRATLGGITLPQGFSISLYAIVPGARQMAVGPKGTVFVGTRDADLWAVTDTNGDNRADRVTTFAPGLAKTMPNGVCFDGKGGLFSVEQNRITLYPDAEAAVENPSPAADEIVALGTLIPPSEEATNHAFRVCTFGPDGRLYVSLGQPYNVPPPEKLALYDKTGIGGIIALNPDGSGRQVYTRGLRNSVGIAFHPETGALWFTDNQVDRMGNDIPPGEINRQTAPAQHFGFPWFGGGHIRTEDYAADTPPADAVFPVVETVAHAADLGLAFYTGNRFPSAYRNAIFSAQHGSWDRDEPVGARVMVTTFDAAGKPDHRPFASGWLAPDGSYLGRPVDVAQMPDGALLVSDDQSGAIYRIDYTRP</sequence>
<dbReference type="AlphaFoldDB" id="A0A842IBF3"/>
<dbReference type="SUPFAM" id="SSF63829">
    <property type="entry name" value="Calcium-dependent phosphotriesterase"/>
    <property type="match status" value="1"/>
</dbReference>
<feature type="chain" id="PRO_5032402491" evidence="1">
    <location>
        <begin position="29"/>
        <end position="412"/>
    </location>
</feature>
<dbReference type="PANTHER" id="PTHR33546:SF1">
    <property type="entry name" value="LARGE, MULTIFUNCTIONAL SECRETED PROTEIN"/>
    <property type="match status" value="1"/>
</dbReference>
<dbReference type="InterPro" id="IPR012938">
    <property type="entry name" value="Glc/Sorbosone_DH"/>
</dbReference>
<evidence type="ECO:0000313" key="3">
    <source>
        <dbReference type="EMBL" id="MBC2836906.1"/>
    </source>
</evidence>
<evidence type="ECO:0000256" key="1">
    <source>
        <dbReference type="SAM" id="SignalP"/>
    </source>
</evidence>
<reference evidence="3 4" key="1">
    <citation type="journal article" date="2017" name="Int. J. Syst. Evol. Microbiol.">
        <title>Gemmobacter straminiformis sp. nov., isolated from an artificial fountain.</title>
        <authorList>
            <person name="Kang J.Y."/>
            <person name="Kim M.J."/>
            <person name="Chun J."/>
            <person name="Son K.P."/>
            <person name="Jahng K.Y."/>
        </authorList>
    </citation>
    <scope>NUCLEOTIDE SEQUENCE [LARGE SCALE GENOMIC DNA]</scope>
    <source>
        <strain evidence="3 4">CAM-8</strain>
    </source>
</reference>
<feature type="domain" description="Glucose/Sorbosone dehydrogenase" evidence="2">
    <location>
        <begin position="171"/>
        <end position="406"/>
    </location>
</feature>
<keyword evidence="1" id="KW-0732">Signal</keyword>
<feature type="signal peptide" evidence="1">
    <location>
        <begin position="1"/>
        <end position="28"/>
    </location>
</feature>
<dbReference type="Pfam" id="PF07995">
    <property type="entry name" value="GSDH"/>
    <property type="match status" value="1"/>
</dbReference>
<protein>
    <submittedName>
        <fullName evidence="3">PQQ-dependent sugar dehydrogenase</fullName>
    </submittedName>
</protein>